<dbReference type="AlphaFoldDB" id="A0A7X6BG99"/>
<dbReference type="InterPro" id="IPR000860">
    <property type="entry name" value="HemC"/>
</dbReference>
<evidence type="ECO:0000313" key="11">
    <source>
        <dbReference type="EMBL" id="NJC04807.1"/>
    </source>
</evidence>
<dbReference type="InterPro" id="IPR022418">
    <property type="entry name" value="Porphobilinogen_deaminase_C"/>
</dbReference>
<dbReference type="PRINTS" id="PR00151">
    <property type="entry name" value="PORPHBDMNASE"/>
</dbReference>
<dbReference type="GO" id="GO:0005737">
    <property type="term" value="C:cytoplasm"/>
    <property type="evidence" value="ECO:0007669"/>
    <property type="project" value="UniProtKB-UniRule"/>
</dbReference>
<dbReference type="RefSeq" id="WP_168067578.1">
    <property type="nucleotide sequence ID" value="NZ_JAATJC010000001.1"/>
</dbReference>
<evidence type="ECO:0000256" key="5">
    <source>
        <dbReference type="ARBA" id="ARBA00022679"/>
    </source>
</evidence>
<dbReference type="Proteomes" id="UP000558192">
    <property type="component" value="Unassembled WGS sequence"/>
</dbReference>
<dbReference type="InterPro" id="IPR022417">
    <property type="entry name" value="Porphobilin_deaminase_N"/>
</dbReference>
<dbReference type="UniPathway" id="UPA00251">
    <property type="reaction ID" value="UER00319"/>
</dbReference>
<dbReference type="SUPFAM" id="SSF54782">
    <property type="entry name" value="Porphobilinogen deaminase (hydroxymethylbilane synthase), C-terminal domain"/>
    <property type="match status" value="1"/>
</dbReference>
<dbReference type="PROSITE" id="PS00533">
    <property type="entry name" value="PORPHOBILINOGEN_DEAM"/>
    <property type="match status" value="1"/>
</dbReference>
<evidence type="ECO:0000259" key="9">
    <source>
        <dbReference type="Pfam" id="PF01379"/>
    </source>
</evidence>
<comment type="catalytic activity">
    <reaction evidence="7 8">
        <text>4 porphobilinogen + H2O = hydroxymethylbilane + 4 NH4(+)</text>
        <dbReference type="Rhea" id="RHEA:13185"/>
        <dbReference type="ChEBI" id="CHEBI:15377"/>
        <dbReference type="ChEBI" id="CHEBI:28938"/>
        <dbReference type="ChEBI" id="CHEBI:57845"/>
        <dbReference type="ChEBI" id="CHEBI:58126"/>
        <dbReference type="EC" id="2.5.1.61"/>
    </reaction>
</comment>
<dbReference type="GO" id="GO:0004418">
    <property type="term" value="F:hydroxymethylbilane synthase activity"/>
    <property type="evidence" value="ECO:0007669"/>
    <property type="project" value="UniProtKB-UniRule"/>
</dbReference>
<feature type="modified residue" description="S-(dipyrrolylmethanemethyl)cysteine" evidence="8">
    <location>
        <position position="239"/>
    </location>
</feature>
<keyword evidence="6 8" id="KW-0627">Porphyrin biosynthesis</keyword>
<comment type="caution">
    <text evidence="11">The sequence shown here is derived from an EMBL/GenBank/DDBJ whole genome shotgun (WGS) entry which is preliminary data.</text>
</comment>
<dbReference type="NCBIfam" id="TIGR00212">
    <property type="entry name" value="hemC"/>
    <property type="match status" value="1"/>
</dbReference>
<feature type="domain" description="Porphobilinogen deaminase C-terminal" evidence="10">
    <location>
        <begin position="224"/>
        <end position="293"/>
    </location>
</feature>
<dbReference type="PIRSF" id="PIRSF001438">
    <property type="entry name" value="4pyrrol_synth_OHMeBilane_synth"/>
    <property type="match status" value="1"/>
</dbReference>
<feature type="domain" description="Porphobilinogen deaminase N-terminal" evidence="9">
    <location>
        <begin position="6"/>
        <end position="210"/>
    </location>
</feature>
<evidence type="ECO:0000256" key="6">
    <source>
        <dbReference type="ARBA" id="ARBA00023244"/>
    </source>
</evidence>
<dbReference type="EMBL" id="JAATJC010000001">
    <property type="protein sequence ID" value="NJC04807.1"/>
    <property type="molecule type" value="Genomic_DNA"/>
</dbReference>
<sequence>MTPRLLVGTRSSPLALAQARTTAAALEAAHGWEPGSVHLHEVRTTGDKVQDRALAEIGGKALWTKELDQFLLGGTTHLSVHSCKDVESERPDNLCIAAFLPRADVRDRLIGAASIEALSQGAKVGTSSPRRTAQLLRRRPDLQVSIMRGNVATRLNHIASGNYEATFLAAAGLDRLGIEEGRAIEIDEFLPAPGQAAIAIECRKDDADTRALLQAIDDEPTRRAVTAERAFCRGVGGSCHSPVAALGLIEGDDSLWLRAELLSSDGAAHVAGEVRAAPGEEEAAGHALAAELLGRAPAEIRLLFNPA</sequence>
<dbReference type="InterPro" id="IPR036803">
    <property type="entry name" value="Porphobilinogen_deaminase_C_sf"/>
</dbReference>
<evidence type="ECO:0000256" key="7">
    <source>
        <dbReference type="ARBA" id="ARBA00048169"/>
    </source>
</evidence>
<keyword evidence="12" id="KW-1185">Reference proteome</keyword>
<evidence type="ECO:0000256" key="8">
    <source>
        <dbReference type="HAMAP-Rule" id="MF_00260"/>
    </source>
</evidence>
<comment type="similarity">
    <text evidence="3 8">Belongs to the HMBS family.</text>
</comment>
<evidence type="ECO:0000259" key="10">
    <source>
        <dbReference type="Pfam" id="PF03900"/>
    </source>
</evidence>
<dbReference type="Pfam" id="PF03900">
    <property type="entry name" value="Porphobil_deamC"/>
    <property type="match status" value="1"/>
</dbReference>
<dbReference type="HAMAP" id="MF_00260">
    <property type="entry name" value="Porphobil_deam"/>
    <property type="match status" value="1"/>
</dbReference>
<name>A0A7X6BG99_9SPHN</name>
<keyword evidence="5 8" id="KW-0808">Transferase</keyword>
<organism evidence="11 12">
    <name type="scientific">Sphingomonas kaistensis</name>
    <dbReference type="NCBI Taxonomy" id="298708"/>
    <lineage>
        <taxon>Bacteria</taxon>
        <taxon>Pseudomonadati</taxon>
        <taxon>Pseudomonadota</taxon>
        <taxon>Alphaproteobacteria</taxon>
        <taxon>Sphingomonadales</taxon>
        <taxon>Sphingomonadaceae</taxon>
        <taxon>Sphingomonas</taxon>
    </lineage>
</organism>
<evidence type="ECO:0000256" key="3">
    <source>
        <dbReference type="ARBA" id="ARBA00005638"/>
    </source>
</evidence>
<reference evidence="11 12" key="1">
    <citation type="submission" date="2020-03" db="EMBL/GenBank/DDBJ databases">
        <title>Genomic Encyclopedia of Type Strains, Phase IV (KMG-IV): sequencing the most valuable type-strain genomes for metagenomic binning, comparative biology and taxonomic classification.</title>
        <authorList>
            <person name="Goeker M."/>
        </authorList>
    </citation>
    <scope>NUCLEOTIDE SEQUENCE [LARGE SCALE GENOMIC DNA]</scope>
    <source>
        <strain evidence="11 12">DSM 16846</strain>
    </source>
</reference>
<comment type="function">
    <text evidence="1 8">Tetrapolymerization of the monopyrrole PBG into the hydroxymethylbilane pre-uroporphyrinogen in several discrete steps.</text>
</comment>
<dbReference type="InterPro" id="IPR022419">
    <property type="entry name" value="Porphobilin_deaminase_cofac_BS"/>
</dbReference>
<proteinExistence type="inferred from homology"/>
<gene>
    <name evidence="8" type="primary">hemC</name>
    <name evidence="11" type="ORF">GGQ97_000600</name>
</gene>
<evidence type="ECO:0000256" key="4">
    <source>
        <dbReference type="ARBA" id="ARBA00011245"/>
    </source>
</evidence>
<dbReference type="PANTHER" id="PTHR11557:SF0">
    <property type="entry name" value="PORPHOBILINOGEN DEAMINASE"/>
    <property type="match status" value="1"/>
</dbReference>
<evidence type="ECO:0000256" key="2">
    <source>
        <dbReference type="ARBA" id="ARBA00004735"/>
    </source>
</evidence>
<dbReference type="SUPFAM" id="SSF53850">
    <property type="entry name" value="Periplasmic binding protein-like II"/>
    <property type="match status" value="1"/>
</dbReference>
<protein>
    <recommendedName>
        <fullName evidence="8">Porphobilinogen deaminase</fullName>
        <shortName evidence="8">PBG</shortName>
        <ecNumber evidence="8">2.5.1.61</ecNumber>
    </recommendedName>
    <alternativeName>
        <fullName evidence="8">Hydroxymethylbilane synthase</fullName>
        <shortName evidence="8">HMBS</shortName>
    </alternativeName>
    <alternativeName>
        <fullName evidence="8">Pre-uroporphyrinogen synthase</fullName>
    </alternativeName>
</protein>
<dbReference type="Pfam" id="PF01379">
    <property type="entry name" value="Porphobil_deam"/>
    <property type="match status" value="1"/>
</dbReference>
<evidence type="ECO:0000313" key="12">
    <source>
        <dbReference type="Proteomes" id="UP000558192"/>
    </source>
</evidence>
<accession>A0A7X6BG99</accession>
<evidence type="ECO:0000256" key="1">
    <source>
        <dbReference type="ARBA" id="ARBA00002869"/>
    </source>
</evidence>
<comment type="miscellaneous">
    <text evidence="8">The porphobilinogen subunits are added to the dipyrromethane group.</text>
</comment>
<comment type="pathway">
    <text evidence="2">Porphyrin-containing compound metabolism; protoporphyrin-IX biosynthesis; coproporphyrinogen-III from 5-aminolevulinate: step 2/4.</text>
</comment>
<comment type="subunit">
    <text evidence="4 8">Monomer.</text>
</comment>
<dbReference type="PANTHER" id="PTHR11557">
    <property type="entry name" value="PORPHOBILINOGEN DEAMINASE"/>
    <property type="match status" value="1"/>
</dbReference>
<dbReference type="FunFam" id="3.40.190.10:FF:000005">
    <property type="entry name" value="Porphobilinogen deaminase"/>
    <property type="match status" value="1"/>
</dbReference>
<dbReference type="Gene3D" id="3.30.160.40">
    <property type="entry name" value="Porphobilinogen deaminase, C-terminal domain"/>
    <property type="match status" value="1"/>
</dbReference>
<dbReference type="GO" id="GO:0006782">
    <property type="term" value="P:protoporphyrinogen IX biosynthetic process"/>
    <property type="evidence" value="ECO:0007669"/>
    <property type="project" value="UniProtKB-UniRule"/>
</dbReference>
<dbReference type="EC" id="2.5.1.61" evidence="8"/>
<comment type="cofactor">
    <cofactor evidence="8">
        <name>dipyrromethane</name>
        <dbReference type="ChEBI" id="CHEBI:60342"/>
    </cofactor>
    <text evidence="8">Binds 1 dipyrromethane group covalently.</text>
</comment>
<dbReference type="Gene3D" id="3.40.190.10">
    <property type="entry name" value="Periplasmic binding protein-like II"/>
    <property type="match status" value="2"/>
</dbReference>